<evidence type="ECO:0000256" key="2">
    <source>
        <dbReference type="ARBA" id="ARBA00023004"/>
    </source>
</evidence>
<dbReference type="AlphaFoldDB" id="A0A7C1NLE7"/>
<organism evidence="5">
    <name type="scientific">candidate division WOR-3 bacterium</name>
    <dbReference type="NCBI Taxonomy" id="2052148"/>
    <lineage>
        <taxon>Bacteria</taxon>
        <taxon>Bacteria division WOR-3</taxon>
    </lineage>
</organism>
<keyword evidence="3" id="KW-0411">Iron-sulfur</keyword>
<keyword evidence="2" id="KW-0408">Iron</keyword>
<dbReference type="Gene3D" id="2.40.40.20">
    <property type="match status" value="1"/>
</dbReference>
<accession>A0A7C1NLE7</accession>
<evidence type="ECO:0000259" key="4">
    <source>
        <dbReference type="Pfam" id="PF01568"/>
    </source>
</evidence>
<dbReference type="InterPro" id="IPR009010">
    <property type="entry name" value="Asp_de-COase-like_dom_sf"/>
</dbReference>
<dbReference type="PANTHER" id="PTHR43105">
    <property type="entry name" value="RESPIRATORY NITRATE REDUCTASE"/>
    <property type="match status" value="1"/>
</dbReference>
<dbReference type="InterPro" id="IPR050123">
    <property type="entry name" value="Prok_molybdopt-oxidoreductase"/>
</dbReference>
<gene>
    <name evidence="5" type="ORF">ENP94_03375</name>
    <name evidence="6" type="ORF">ENS16_04255</name>
</gene>
<evidence type="ECO:0000256" key="1">
    <source>
        <dbReference type="ARBA" id="ARBA00022723"/>
    </source>
</evidence>
<feature type="domain" description="Molybdopterin dinucleotide-binding" evidence="4">
    <location>
        <begin position="449"/>
        <end position="501"/>
    </location>
</feature>
<dbReference type="Gene3D" id="3.40.50.740">
    <property type="match status" value="1"/>
</dbReference>
<sequence length="531" mass="57859">MSSIRKTVCDFCLNGCNLGVSFDGYQYRVEYLTGEAPNFGRLCPRGNSASIVIDHPKRLCYPLLDGKEISWQQAMELIGKWRQSCRSDEIAVVYSRGLTEEELGIVADFAREIGTGNLICGYLEPDRYLGYRLEGVRSANLDDVSNSRAILLVGDVFGVSPVAAGFILNARYADRTSRLVVIDSIRTKQAGFAHLFIQVRPGTEYRALAAVAGILDPKLKLDVDRLAAECGVDRLLLEEAAAIMKSAPNGLVGAAASFGRVSNPLLHSLCAQLVALKADKPFAGFAEAFVPEGKVSFGQFYQQIAQGKIRLVFWFGGLYPYSYPEVLPELSKIQFRVATSIFRFNYVLPGLLLPVPSEFEKAGQGGTLWRRVVREPVANPVSGSRTIAEICAAIAGRIGAGSTGETLRFSLERILELLAADRKQAESDGYQLIGERLAIGLGEFFDSEEEILLNPADARKLEAKDGDVVVVKSQTAEQRFGVKVSIAVPAGVAAVGVDAHKNRRLFSVKFDDATGIATIPPAKVEIWRVQE</sequence>
<dbReference type="GO" id="GO:0016020">
    <property type="term" value="C:membrane"/>
    <property type="evidence" value="ECO:0007669"/>
    <property type="project" value="TreeGrafter"/>
</dbReference>
<dbReference type="GO" id="GO:0043546">
    <property type="term" value="F:molybdopterin cofactor binding"/>
    <property type="evidence" value="ECO:0007669"/>
    <property type="project" value="InterPro"/>
</dbReference>
<keyword evidence="1" id="KW-0479">Metal-binding</keyword>
<proteinExistence type="predicted"/>
<name>A0A7C1NLE7_UNCW3</name>
<dbReference type="SUPFAM" id="SSF50692">
    <property type="entry name" value="ADC-like"/>
    <property type="match status" value="1"/>
</dbReference>
<evidence type="ECO:0000256" key="3">
    <source>
        <dbReference type="ARBA" id="ARBA00023014"/>
    </source>
</evidence>
<dbReference type="PANTHER" id="PTHR43105:SF10">
    <property type="entry name" value="NADH-QUINONE OXIDOREDUCTASE SUBUNIT G"/>
    <property type="match status" value="1"/>
</dbReference>
<dbReference type="Gene3D" id="2.20.25.90">
    <property type="entry name" value="ADC-like domains"/>
    <property type="match status" value="1"/>
</dbReference>
<dbReference type="SUPFAM" id="SSF53706">
    <property type="entry name" value="Formate dehydrogenase/DMSO reductase, domains 1-3"/>
    <property type="match status" value="1"/>
</dbReference>
<protein>
    <recommendedName>
        <fullName evidence="4">Molybdopterin dinucleotide-binding domain-containing protein</fullName>
    </recommendedName>
</protein>
<comment type="caution">
    <text evidence="5">The sequence shown here is derived from an EMBL/GenBank/DDBJ whole genome shotgun (WGS) entry which is preliminary data.</text>
</comment>
<dbReference type="GO" id="GO:0016491">
    <property type="term" value="F:oxidoreductase activity"/>
    <property type="evidence" value="ECO:0007669"/>
    <property type="project" value="InterPro"/>
</dbReference>
<dbReference type="EMBL" id="DSTU01000005">
    <property type="protein sequence ID" value="HFJ53884.1"/>
    <property type="molecule type" value="Genomic_DNA"/>
</dbReference>
<dbReference type="GO" id="GO:0046872">
    <property type="term" value="F:metal ion binding"/>
    <property type="evidence" value="ECO:0007669"/>
    <property type="project" value="UniProtKB-KW"/>
</dbReference>
<dbReference type="InterPro" id="IPR006657">
    <property type="entry name" value="MoPterin_dinucl-bd_dom"/>
</dbReference>
<dbReference type="CDD" id="cd00368">
    <property type="entry name" value="Molybdopterin-Binding"/>
    <property type="match status" value="1"/>
</dbReference>
<reference evidence="5" key="1">
    <citation type="journal article" date="2020" name="mSystems">
        <title>Genome- and Community-Level Interaction Insights into Carbon Utilization and Element Cycling Functions of Hydrothermarchaeota in Hydrothermal Sediment.</title>
        <authorList>
            <person name="Zhou Z."/>
            <person name="Liu Y."/>
            <person name="Xu W."/>
            <person name="Pan J."/>
            <person name="Luo Z.H."/>
            <person name="Li M."/>
        </authorList>
    </citation>
    <scope>NUCLEOTIDE SEQUENCE [LARGE SCALE GENOMIC DNA]</scope>
    <source>
        <strain evidence="5">SpSt-265</strain>
        <strain evidence="6">SpSt-465</strain>
    </source>
</reference>
<dbReference type="CDD" id="cd02775">
    <property type="entry name" value="MopB_CT"/>
    <property type="match status" value="1"/>
</dbReference>
<dbReference type="Gene3D" id="3.40.228.10">
    <property type="entry name" value="Dimethylsulfoxide Reductase, domain 2"/>
    <property type="match status" value="1"/>
</dbReference>
<evidence type="ECO:0000313" key="5">
    <source>
        <dbReference type="EMBL" id="HEA87033.1"/>
    </source>
</evidence>
<dbReference type="EMBL" id="DSLG01000004">
    <property type="protein sequence ID" value="HEA87033.1"/>
    <property type="molecule type" value="Genomic_DNA"/>
</dbReference>
<dbReference type="Pfam" id="PF01568">
    <property type="entry name" value="Molydop_binding"/>
    <property type="match status" value="1"/>
</dbReference>
<evidence type="ECO:0000313" key="6">
    <source>
        <dbReference type="EMBL" id="HFJ53884.1"/>
    </source>
</evidence>
<dbReference type="GO" id="GO:0051536">
    <property type="term" value="F:iron-sulfur cluster binding"/>
    <property type="evidence" value="ECO:0007669"/>
    <property type="project" value="UniProtKB-KW"/>
</dbReference>